<dbReference type="EMBL" id="CP001737">
    <property type="protein sequence ID" value="ACV78457.1"/>
    <property type="molecule type" value="Genomic_DNA"/>
</dbReference>
<organism evidence="3 4">
    <name type="scientific">Nakamurella multipartita (strain ATCC 700099 / DSM 44233 / CIP 104796 / JCM 9543 / NBRC 105858 / Y-104)</name>
    <name type="common">Microsphaera multipartita</name>
    <dbReference type="NCBI Taxonomy" id="479431"/>
    <lineage>
        <taxon>Bacteria</taxon>
        <taxon>Bacillati</taxon>
        <taxon>Actinomycetota</taxon>
        <taxon>Actinomycetes</taxon>
        <taxon>Nakamurellales</taxon>
        <taxon>Nakamurellaceae</taxon>
        <taxon>Nakamurella</taxon>
    </lineage>
</organism>
<dbReference type="AlphaFoldDB" id="C8XI88"/>
<dbReference type="Proteomes" id="UP000002218">
    <property type="component" value="Chromosome"/>
</dbReference>
<dbReference type="InterPro" id="IPR054353">
    <property type="entry name" value="IstA-like_C"/>
</dbReference>
<reference evidence="3 4" key="2">
    <citation type="journal article" date="2010" name="Stand. Genomic Sci.">
        <title>Complete genome sequence of Nakamurella multipartita type strain (Y-104).</title>
        <authorList>
            <person name="Tice H."/>
            <person name="Mayilraj S."/>
            <person name="Sims D."/>
            <person name="Lapidus A."/>
            <person name="Nolan M."/>
            <person name="Lucas S."/>
            <person name="Glavina Del Rio T."/>
            <person name="Copeland A."/>
            <person name="Cheng J.F."/>
            <person name="Meincke L."/>
            <person name="Bruce D."/>
            <person name="Goodwin L."/>
            <person name="Pitluck S."/>
            <person name="Ivanova N."/>
            <person name="Mavromatis K."/>
            <person name="Ovchinnikova G."/>
            <person name="Pati A."/>
            <person name="Chen A."/>
            <person name="Palaniappan K."/>
            <person name="Land M."/>
            <person name="Hauser L."/>
            <person name="Chang Y.J."/>
            <person name="Jeffries C.D."/>
            <person name="Detter J.C."/>
            <person name="Brettin T."/>
            <person name="Rohde M."/>
            <person name="Goker M."/>
            <person name="Bristow J."/>
            <person name="Eisen J.A."/>
            <person name="Markowitz V."/>
            <person name="Hugenholtz P."/>
            <person name="Kyrpides N.C."/>
            <person name="Klenk H.P."/>
            <person name="Chen F."/>
        </authorList>
    </citation>
    <scope>NUCLEOTIDE SEQUENCE [LARGE SCALE GENOMIC DNA]</scope>
    <source>
        <strain evidence="4">ATCC 700099 / DSM 44233 / CIP 104796 / JCM 9543 / NBRC 105858 / Y-104</strain>
    </source>
</reference>
<dbReference type="OrthoDB" id="2065409at2"/>
<gene>
    <name evidence="3" type="ordered locus">Namu_2079</name>
</gene>
<dbReference type="RefSeq" id="WP_015747349.1">
    <property type="nucleotide sequence ID" value="NC_013235.1"/>
</dbReference>
<evidence type="ECO:0000256" key="1">
    <source>
        <dbReference type="SAM" id="MobiDB-lite"/>
    </source>
</evidence>
<protein>
    <submittedName>
        <fullName evidence="3">IstA2</fullName>
    </submittedName>
</protein>
<accession>C8XI88</accession>
<evidence type="ECO:0000259" key="2">
    <source>
        <dbReference type="Pfam" id="PF22483"/>
    </source>
</evidence>
<dbReference type="InParanoid" id="C8XI88"/>
<dbReference type="PANTHER" id="PTHR35004">
    <property type="entry name" value="TRANSPOSASE RV3428C-RELATED"/>
    <property type="match status" value="1"/>
</dbReference>
<name>C8XI88_NAKMY</name>
<reference evidence="4" key="1">
    <citation type="submission" date="2009-09" db="EMBL/GenBank/DDBJ databases">
        <title>The complete genome of Nakamurella multipartita DSM 44233.</title>
        <authorList>
            <consortium name="US DOE Joint Genome Institute (JGI-PGF)"/>
            <person name="Lucas S."/>
            <person name="Copeland A."/>
            <person name="Lapidus A."/>
            <person name="Glavina del Rio T."/>
            <person name="Dalin E."/>
            <person name="Tice H."/>
            <person name="Bruce D."/>
            <person name="Goodwin L."/>
            <person name="Pitluck S."/>
            <person name="Kyrpides N."/>
            <person name="Mavromatis K."/>
            <person name="Ivanova N."/>
            <person name="Ovchinnikova G."/>
            <person name="Sims D."/>
            <person name="Meincke L."/>
            <person name="Brettin T."/>
            <person name="Detter J.C."/>
            <person name="Han C."/>
            <person name="Larimer F."/>
            <person name="Land M."/>
            <person name="Hauser L."/>
            <person name="Markowitz V."/>
            <person name="Cheng J.-F."/>
            <person name="Hugenholtz P."/>
            <person name="Woyke T."/>
            <person name="Wu D."/>
            <person name="Klenk H.-P."/>
            <person name="Eisen J.A."/>
        </authorList>
    </citation>
    <scope>NUCLEOTIDE SEQUENCE [LARGE SCALE GENOMIC DNA]</scope>
    <source>
        <strain evidence="4">ATCC 700099 / DSM 44233 / CIP 104796 / JCM 9543 / NBRC 105858 / Y-104</strain>
    </source>
</reference>
<dbReference type="eggNOG" id="COG4584">
    <property type="taxonomic scope" value="Bacteria"/>
</dbReference>
<sequence>MGSRVGLFAVIRRDARVEGLSIRELADRHHVHRRTVRQAMASALPPPRKTPVRVSRKLEPFKVTIDDWLRADLDAPRKQRHTAKRVLDRLLDEHGAADVSYSTVRDYVARRRPEIAAAAGRTLSQGFVPQTHEPGGEAEVDFADLWVVLRGVKTKTFLFTLRLSYSGKAVHRAFATQGQEAFLEGHVHAFTELGGTPIDKIRYDNLKAAVSRVLFGRGREESGRWVAFRSHFGFDAFYCHPGQEGAHEKGGVEGEGGRFRRNHCVPMPVVDSIEQLNELLVAADAKDNYRRIASRTNTVAQDWAFERDTLRPLPSEVFPTWLTLTPRVDRYARVTVRQRHYSVPARFIGRRVRVQLGASSVTAFDGRTVIATHERVMLKGGQSLVLDHYLEVLQRKPGALPNATALVQARASGMFTAAHEAFWAAARKAHGDSGGTRALIEVLLLHRHLAASDVIAGITAALTVGSVSPDVVAVQARKTAHQCSADAVIASPNTTPAGDRVVSLTERRLAELPADSRPLPSVSQYDELLTRESS</sequence>
<evidence type="ECO:0000313" key="4">
    <source>
        <dbReference type="Proteomes" id="UP000002218"/>
    </source>
</evidence>
<dbReference type="HOGENOM" id="CLU_020626_2_0_11"/>
<feature type="domain" description="Transposase for insertion sequence element IS21-like C-terminal" evidence="2">
    <location>
        <begin position="313"/>
        <end position="381"/>
    </location>
</feature>
<dbReference type="Pfam" id="PF22483">
    <property type="entry name" value="Mu-transpos_C_2"/>
    <property type="match status" value="1"/>
</dbReference>
<dbReference type="KEGG" id="nml:Namu_2079"/>
<keyword evidence="4" id="KW-1185">Reference proteome</keyword>
<dbReference type="PANTHER" id="PTHR35004:SF7">
    <property type="entry name" value="INTEGRASE PROTEIN"/>
    <property type="match status" value="1"/>
</dbReference>
<evidence type="ECO:0000313" key="3">
    <source>
        <dbReference type="EMBL" id="ACV78457.1"/>
    </source>
</evidence>
<feature type="region of interest" description="Disordered" evidence="1">
    <location>
        <begin position="515"/>
        <end position="534"/>
    </location>
</feature>
<dbReference type="NCBIfam" id="NF033546">
    <property type="entry name" value="transpos_IS21"/>
    <property type="match status" value="1"/>
</dbReference>
<proteinExistence type="predicted"/>
<dbReference type="STRING" id="479431.Namu_2079"/>